<dbReference type="PIRSF" id="PIRSF011396">
    <property type="entry name" value="Trp_halogenase"/>
    <property type="match status" value="1"/>
</dbReference>
<feature type="binding site" evidence="2">
    <location>
        <position position="78"/>
    </location>
    <ligand>
        <name>7-chloro-L-tryptophan</name>
        <dbReference type="ChEBI" id="CHEBI:58713"/>
    </ligand>
</feature>
<dbReference type="OrthoDB" id="5695497at2"/>
<dbReference type="InParanoid" id="A0A420WJR0"/>
<keyword evidence="2" id="KW-0285">Flavoprotein</keyword>
<evidence type="ECO:0000313" key="3">
    <source>
        <dbReference type="EMBL" id="RKQ71162.1"/>
    </source>
</evidence>
<dbReference type="InterPro" id="IPR033856">
    <property type="entry name" value="Trp_halogen"/>
</dbReference>
<dbReference type="InterPro" id="IPR006905">
    <property type="entry name" value="Flavin_halogenase"/>
</dbReference>
<proteinExistence type="predicted"/>
<feature type="binding site" evidence="2">
    <location>
        <begin position="12"/>
        <end position="15"/>
    </location>
    <ligand>
        <name>FAD</name>
        <dbReference type="ChEBI" id="CHEBI:57692"/>
    </ligand>
</feature>
<evidence type="ECO:0000256" key="2">
    <source>
        <dbReference type="PIRSR" id="PIRSR011396-2"/>
    </source>
</evidence>
<organism evidence="3 4">
    <name type="scientific">Litorimonas taeanensis</name>
    <dbReference type="NCBI Taxonomy" id="568099"/>
    <lineage>
        <taxon>Bacteria</taxon>
        <taxon>Pseudomonadati</taxon>
        <taxon>Pseudomonadota</taxon>
        <taxon>Alphaproteobacteria</taxon>
        <taxon>Maricaulales</taxon>
        <taxon>Robiginitomaculaceae</taxon>
    </lineage>
</organism>
<dbReference type="InterPro" id="IPR036188">
    <property type="entry name" value="FAD/NAD-bd_sf"/>
</dbReference>
<dbReference type="EMBL" id="RBII01000001">
    <property type="protein sequence ID" value="RKQ71162.1"/>
    <property type="molecule type" value="Genomic_DNA"/>
</dbReference>
<reference evidence="3 4" key="1">
    <citation type="submission" date="2018-10" db="EMBL/GenBank/DDBJ databases">
        <title>Genomic Encyclopedia of Type Strains, Phase IV (KMG-IV): sequencing the most valuable type-strain genomes for metagenomic binning, comparative biology and taxonomic classification.</title>
        <authorList>
            <person name="Goeker M."/>
        </authorList>
    </citation>
    <scope>NUCLEOTIDE SEQUENCE [LARGE SCALE GENOMIC DNA]</scope>
    <source>
        <strain evidence="3 4">DSM 22008</strain>
    </source>
</reference>
<dbReference type="PANTHER" id="PTHR43747:SF4">
    <property type="entry name" value="FLAVIN-DEPENDENT TRYPTOPHAN HALOGENASE"/>
    <property type="match status" value="1"/>
</dbReference>
<sequence>MEKIDKIVIAGGGTAGWMAAAALSKILGPHYCEIELVESEAIGTVGVGEATIPQIGTFNRTLGITEDDFVRETNATFKLGIEFVDWGQLGDRYIHPFGGYGLDMGGVSFHAFYLKNHPKHNHQILEDYSLQAKAARKNRFMRPVNAGNSPLSNIAYAFHFDAGLYAKYLRRLAEERGVTRTEGKIVDIEQDPETGFVTSISLDKGIKVKGDLFIDCTGFRGLLIEQTLKTGFTDWSHWLPCDSAVVAPCKRKGEMLPYTRSTASAAGWQWRIPLQHRVGNGHVYASSFMSDEEALTHFIENLESPPLQDPRVIRFKTGMRKKAWNKNVVALGLSGGFLEPLESTSIHIIQHGIAKLMQMFPDKSFNQVDIDRYNRLTDFENEKIRDFIILHYYATQRTDSDFWNYTKTMEIPEYLAEKINLFKSYGRVFRENEELFNDTSWFAVMLGQNIIPNAYDPVADIFDAEETAKRLQNISETIETASNYMPQHEDFIKENCASDTFIKHYAKE</sequence>
<dbReference type="RefSeq" id="WP_121098963.1">
    <property type="nucleotide sequence ID" value="NZ_RBII01000001.1"/>
</dbReference>
<dbReference type="GO" id="GO:0004497">
    <property type="term" value="F:monooxygenase activity"/>
    <property type="evidence" value="ECO:0007669"/>
    <property type="project" value="InterPro"/>
</dbReference>
<dbReference type="Proteomes" id="UP000282211">
    <property type="component" value="Unassembled WGS sequence"/>
</dbReference>
<keyword evidence="2" id="KW-0547">Nucleotide-binding</keyword>
<protein>
    <submittedName>
        <fullName evidence="3">Tryptophan halogenase</fullName>
    </submittedName>
</protein>
<dbReference type="GO" id="GO:0000166">
    <property type="term" value="F:nucleotide binding"/>
    <property type="evidence" value="ECO:0007669"/>
    <property type="project" value="UniProtKB-KW"/>
</dbReference>
<keyword evidence="4" id="KW-1185">Reference proteome</keyword>
<dbReference type="PANTHER" id="PTHR43747">
    <property type="entry name" value="FAD-BINDING PROTEIN"/>
    <property type="match status" value="1"/>
</dbReference>
<dbReference type="InterPro" id="IPR050816">
    <property type="entry name" value="Flavin-dep_Halogenase_NPB"/>
</dbReference>
<accession>A0A420WJR0</accession>
<feature type="binding site" evidence="2">
    <location>
        <position position="342"/>
    </location>
    <ligand>
        <name>L-tryptophan</name>
        <dbReference type="ChEBI" id="CHEBI:57912"/>
    </ligand>
</feature>
<name>A0A420WJR0_9PROT</name>
<dbReference type="SUPFAM" id="SSF51905">
    <property type="entry name" value="FAD/NAD(P)-binding domain"/>
    <property type="match status" value="1"/>
</dbReference>
<comment type="caution">
    <text evidence="3">The sequence shown here is derived from an EMBL/GenBank/DDBJ whole genome shotgun (WGS) entry which is preliminary data.</text>
</comment>
<feature type="binding site" evidence="2">
    <location>
        <position position="346"/>
    </location>
    <ligand>
        <name>L-tryptophan</name>
        <dbReference type="ChEBI" id="CHEBI:57912"/>
    </ligand>
</feature>
<feature type="active site" evidence="1">
    <location>
        <position position="78"/>
    </location>
</feature>
<evidence type="ECO:0000313" key="4">
    <source>
        <dbReference type="Proteomes" id="UP000282211"/>
    </source>
</evidence>
<feature type="binding site" evidence="2">
    <location>
        <position position="333"/>
    </location>
    <ligand>
        <name>FAD</name>
        <dbReference type="ChEBI" id="CHEBI:57692"/>
    </ligand>
</feature>
<gene>
    <name evidence="3" type="ORF">DES40_0473</name>
</gene>
<keyword evidence="2" id="KW-0274">FAD</keyword>
<evidence type="ECO:0000256" key="1">
    <source>
        <dbReference type="PIRSR" id="PIRSR011396-1"/>
    </source>
</evidence>
<dbReference type="Pfam" id="PF04820">
    <property type="entry name" value="Trp_halogenase"/>
    <property type="match status" value="1"/>
</dbReference>
<dbReference type="Gene3D" id="3.50.50.60">
    <property type="entry name" value="FAD/NAD(P)-binding domain"/>
    <property type="match status" value="1"/>
</dbReference>
<dbReference type="AlphaFoldDB" id="A0A420WJR0"/>